<evidence type="ECO:0000256" key="1">
    <source>
        <dbReference type="SAM" id="Phobius"/>
    </source>
</evidence>
<feature type="transmembrane region" description="Helical" evidence="1">
    <location>
        <begin position="186"/>
        <end position="209"/>
    </location>
</feature>
<sequence length="253" mass="28649">MANNSSSSSSSIYLIHCADSVDGAYISIAYYIIRTLLFIPLCTFVLHLGYRQWRQQRSFATTSHSDIFTYHMVALEMFFAVGFMMYCCGRLTLNFVVMNPGFYLSYLCLPGQIGFHVLTCLERYLAVVHPVLYMKLKQSGGVRIRNISTLCVWLFAIGWTGLVVQWGPGKAGRNKERVNQSKQKAFYTISFILASLWLWFGALLVGLALDKSTLLSYEAGCLALVSANWFGLPCNLVSPLLFLHRARKLTCWR</sequence>
<protein>
    <submittedName>
        <fullName evidence="2">Uncharacterized protein LOC111236664</fullName>
    </submittedName>
</protein>
<dbReference type="Proteomes" id="UP001178508">
    <property type="component" value="Unassembled WGS sequence"/>
</dbReference>
<evidence type="ECO:0000313" key="3">
    <source>
        <dbReference type="Proteomes" id="UP001178508"/>
    </source>
</evidence>
<proteinExistence type="predicted"/>
<reference evidence="2" key="1">
    <citation type="submission" date="2023-08" db="EMBL/GenBank/DDBJ databases">
        <authorList>
            <person name="Alioto T."/>
            <person name="Alioto T."/>
            <person name="Gomez Garrido J."/>
        </authorList>
    </citation>
    <scope>NUCLEOTIDE SEQUENCE</scope>
</reference>
<keyword evidence="1" id="KW-0812">Transmembrane</keyword>
<keyword evidence="1" id="KW-0472">Membrane</keyword>
<comment type="caution">
    <text evidence="2">The sequence shown here is derived from an EMBL/GenBank/DDBJ whole genome shotgun (WGS) entry which is preliminary data.</text>
</comment>
<dbReference type="AlphaFoldDB" id="A0AAV1EHQ2"/>
<feature type="transmembrane region" description="Helical" evidence="1">
    <location>
        <begin position="28"/>
        <end position="50"/>
    </location>
</feature>
<feature type="transmembrane region" description="Helical" evidence="1">
    <location>
        <begin position="70"/>
        <end position="93"/>
    </location>
</feature>
<keyword evidence="1" id="KW-1133">Transmembrane helix</keyword>
<feature type="transmembrane region" description="Helical" evidence="1">
    <location>
        <begin position="146"/>
        <end position="166"/>
    </location>
</feature>
<evidence type="ECO:0000313" key="2">
    <source>
        <dbReference type="EMBL" id="CAJ1048258.1"/>
    </source>
</evidence>
<keyword evidence="3" id="KW-1185">Reference proteome</keyword>
<feature type="transmembrane region" description="Helical" evidence="1">
    <location>
        <begin position="221"/>
        <end position="243"/>
    </location>
</feature>
<accession>A0AAV1EHQ2</accession>
<organism evidence="2 3">
    <name type="scientific">Xyrichtys novacula</name>
    <name type="common">Pearly razorfish</name>
    <name type="synonym">Hemipteronotus novacula</name>
    <dbReference type="NCBI Taxonomy" id="13765"/>
    <lineage>
        <taxon>Eukaryota</taxon>
        <taxon>Metazoa</taxon>
        <taxon>Chordata</taxon>
        <taxon>Craniata</taxon>
        <taxon>Vertebrata</taxon>
        <taxon>Euteleostomi</taxon>
        <taxon>Actinopterygii</taxon>
        <taxon>Neopterygii</taxon>
        <taxon>Teleostei</taxon>
        <taxon>Neoteleostei</taxon>
        <taxon>Acanthomorphata</taxon>
        <taxon>Eupercaria</taxon>
        <taxon>Labriformes</taxon>
        <taxon>Labridae</taxon>
        <taxon>Xyrichtys</taxon>
    </lineage>
</organism>
<name>A0AAV1EHQ2_XYRNO</name>
<dbReference type="Gene3D" id="1.20.1070.10">
    <property type="entry name" value="Rhodopsin 7-helix transmembrane proteins"/>
    <property type="match status" value="1"/>
</dbReference>
<dbReference type="EMBL" id="CAUIWU010000006">
    <property type="protein sequence ID" value="CAJ1048258.1"/>
    <property type="molecule type" value="Genomic_DNA"/>
</dbReference>
<gene>
    <name evidence="2" type="ORF">XNOV1_A018796</name>
</gene>